<evidence type="ECO:0000256" key="1">
    <source>
        <dbReference type="SAM" id="Phobius"/>
    </source>
</evidence>
<evidence type="ECO:0000313" key="3">
    <source>
        <dbReference type="EMBL" id="KAK9880504.1"/>
    </source>
</evidence>
<comment type="caution">
    <text evidence="3">The sequence shown here is derived from an EMBL/GenBank/DDBJ whole genome shotgun (WGS) entry which is preliminary data.</text>
</comment>
<reference evidence="3 4" key="1">
    <citation type="submission" date="2023-03" db="EMBL/GenBank/DDBJ databases">
        <title>Genome insight into feeding habits of ladybird beetles.</title>
        <authorList>
            <person name="Li H.-S."/>
            <person name="Huang Y.-H."/>
            <person name="Pang H."/>
        </authorList>
    </citation>
    <scope>NUCLEOTIDE SEQUENCE [LARGE SCALE GENOMIC DNA]</scope>
    <source>
        <strain evidence="3">SYSU_2023b</strain>
        <tissue evidence="3">Whole body</tissue>
    </source>
</reference>
<keyword evidence="4" id="KW-1185">Reference proteome</keyword>
<dbReference type="GO" id="GO:0016706">
    <property type="term" value="F:2-oxoglutarate-dependent dioxygenase activity"/>
    <property type="evidence" value="ECO:0007669"/>
    <property type="project" value="TreeGrafter"/>
</dbReference>
<feature type="domain" description="JmjC" evidence="2">
    <location>
        <begin position="196"/>
        <end position="306"/>
    </location>
</feature>
<dbReference type="SUPFAM" id="SSF51197">
    <property type="entry name" value="Clavaminate synthase-like"/>
    <property type="match status" value="1"/>
</dbReference>
<proteinExistence type="predicted"/>
<dbReference type="Gene3D" id="2.60.120.650">
    <property type="entry name" value="Cupin"/>
    <property type="match status" value="1"/>
</dbReference>
<dbReference type="EMBL" id="JARQZJ010000065">
    <property type="protein sequence ID" value="KAK9880504.1"/>
    <property type="molecule type" value="Genomic_DNA"/>
</dbReference>
<keyword evidence="1" id="KW-0472">Membrane</keyword>
<feature type="transmembrane region" description="Helical" evidence="1">
    <location>
        <begin position="45"/>
        <end position="65"/>
    </location>
</feature>
<dbReference type="PROSITE" id="PS51184">
    <property type="entry name" value="JMJC"/>
    <property type="match status" value="1"/>
</dbReference>
<dbReference type="InterPro" id="IPR041667">
    <property type="entry name" value="Cupin_8"/>
</dbReference>
<name>A0AAW1UBV8_9CUCU</name>
<sequence length="306" mass="35128">MEKAQKRLSQILAKHSSIPISDYKHLKIANTIISHGKKRNRILKYFRFVGCFIVLITLCQSDVLLTRKKCLLSAPPSFTNLFRQPEDCNICQSITKIDKVYNISYQDFDRIYAKNSKPVLIKNATQGWKAMEVFDFDFIKDLYSSVDNFQDPTCQFFRYKTEFNSLTEALNMSPARAKLTAGEEPWYIGWSNCNKEGENILQDYFQKPYFLPSLSENIAFSWIFMGGPGKGAPLHVDNVLFPSWQAQIKGRKEWRLSPPPECSFECKSMSVIVEPGDIIAVDSNLWYHETIILPGELSITIGAEFD</sequence>
<evidence type="ECO:0000313" key="4">
    <source>
        <dbReference type="Proteomes" id="UP001431783"/>
    </source>
</evidence>
<dbReference type="InterPro" id="IPR003347">
    <property type="entry name" value="JmjC_dom"/>
</dbReference>
<dbReference type="Proteomes" id="UP001431783">
    <property type="component" value="Unassembled WGS sequence"/>
</dbReference>
<accession>A0AAW1UBV8</accession>
<keyword evidence="1" id="KW-0812">Transmembrane</keyword>
<gene>
    <name evidence="3" type="ORF">WA026_011743</name>
</gene>
<dbReference type="Pfam" id="PF13621">
    <property type="entry name" value="Cupin_8"/>
    <property type="match status" value="1"/>
</dbReference>
<keyword evidence="1" id="KW-1133">Transmembrane helix</keyword>
<dbReference type="PANTHER" id="PTHR12480">
    <property type="entry name" value="ARGININE DEMETHYLASE AND LYSYL-HYDROXYLASE JMJD"/>
    <property type="match status" value="1"/>
</dbReference>
<organism evidence="3 4">
    <name type="scientific">Henosepilachna vigintioctopunctata</name>
    <dbReference type="NCBI Taxonomy" id="420089"/>
    <lineage>
        <taxon>Eukaryota</taxon>
        <taxon>Metazoa</taxon>
        <taxon>Ecdysozoa</taxon>
        <taxon>Arthropoda</taxon>
        <taxon>Hexapoda</taxon>
        <taxon>Insecta</taxon>
        <taxon>Pterygota</taxon>
        <taxon>Neoptera</taxon>
        <taxon>Endopterygota</taxon>
        <taxon>Coleoptera</taxon>
        <taxon>Polyphaga</taxon>
        <taxon>Cucujiformia</taxon>
        <taxon>Coccinelloidea</taxon>
        <taxon>Coccinellidae</taxon>
        <taxon>Epilachninae</taxon>
        <taxon>Epilachnini</taxon>
        <taxon>Henosepilachna</taxon>
    </lineage>
</organism>
<dbReference type="AlphaFoldDB" id="A0AAW1UBV8"/>
<dbReference type="InterPro" id="IPR050910">
    <property type="entry name" value="JMJD6_ArgDemeth/LysHydrox"/>
</dbReference>
<protein>
    <recommendedName>
        <fullName evidence="2">JmjC domain-containing protein</fullName>
    </recommendedName>
</protein>
<dbReference type="PANTHER" id="PTHR12480:SF19">
    <property type="entry name" value="CUPIN-LIKE DOMAIN-CONTAINING PROTEIN"/>
    <property type="match status" value="1"/>
</dbReference>
<evidence type="ECO:0000259" key="2">
    <source>
        <dbReference type="PROSITE" id="PS51184"/>
    </source>
</evidence>